<name>A0A5C6AYY8_9BACT</name>
<feature type="compositionally biased region" description="Basic and acidic residues" evidence="1">
    <location>
        <begin position="118"/>
        <end position="133"/>
    </location>
</feature>
<dbReference type="EMBL" id="SJPN01000003">
    <property type="protein sequence ID" value="TWU04342.1"/>
    <property type="molecule type" value="Genomic_DNA"/>
</dbReference>
<feature type="transmembrane region" description="Helical" evidence="2">
    <location>
        <begin position="12"/>
        <end position="35"/>
    </location>
</feature>
<keyword evidence="2" id="KW-0812">Transmembrane</keyword>
<protein>
    <submittedName>
        <fullName evidence="3">Uncharacterized protein</fullName>
    </submittedName>
</protein>
<comment type="caution">
    <text evidence="3">The sequence shown here is derived from an EMBL/GenBank/DDBJ whole genome shotgun (WGS) entry which is preliminary data.</text>
</comment>
<organism evidence="3 4">
    <name type="scientific">Stieleria varia</name>
    <dbReference type="NCBI Taxonomy" id="2528005"/>
    <lineage>
        <taxon>Bacteria</taxon>
        <taxon>Pseudomonadati</taxon>
        <taxon>Planctomycetota</taxon>
        <taxon>Planctomycetia</taxon>
        <taxon>Pirellulales</taxon>
        <taxon>Pirellulaceae</taxon>
        <taxon>Stieleria</taxon>
    </lineage>
</organism>
<evidence type="ECO:0000313" key="3">
    <source>
        <dbReference type="EMBL" id="TWU04342.1"/>
    </source>
</evidence>
<keyword evidence="4" id="KW-1185">Reference proteome</keyword>
<proteinExistence type="predicted"/>
<feature type="region of interest" description="Disordered" evidence="1">
    <location>
        <begin position="114"/>
        <end position="133"/>
    </location>
</feature>
<evidence type="ECO:0000256" key="2">
    <source>
        <dbReference type="SAM" id="Phobius"/>
    </source>
</evidence>
<evidence type="ECO:0000313" key="4">
    <source>
        <dbReference type="Proteomes" id="UP000320176"/>
    </source>
</evidence>
<keyword evidence="2" id="KW-0472">Membrane</keyword>
<accession>A0A5C6AYY8</accession>
<sequence>MRLPKWIWKTNIAGTVAVFNMLVIAACAIAHMTMFPDGVVRVDTEPQWKLSVSDAMGWVVVAFTFPFGWFVEMITGGVSKPPIFAPFYVPVNAYLWGAFASRFQLREVAPEETAVPEETARSSERAYFEDSQH</sequence>
<gene>
    <name evidence="3" type="ORF">Pla52n_23820</name>
</gene>
<dbReference type="RefSeq" id="WP_146519776.1">
    <property type="nucleotide sequence ID" value="NZ_CP151726.1"/>
</dbReference>
<feature type="transmembrane region" description="Helical" evidence="2">
    <location>
        <begin position="55"/>
        <end position="74"/>
    </location>
</feature>
<dbReference type="Proteomes" id="UP000320176">
    <property type="component" value="Unassembled WGS sequence"/>
</dbReference>
<dbReference type="AlphaFoldDB" id="A0A5C6AYY8"/>
<dbReference type="PROSITE" id="PS51257">
    <property type="entry name" value="PROKAR_LIPOPROTEIN"/>
    <property type="match status" value="1"/>
</dbReference>
<reference evidence="3 4" key="1">
    <citation type="submission" date="2019-02" db="EMBL/GenBank/DDBJ databases">
        <title>Deep-cultivation of Planctomycetes and their phenomic and genomic characterization uncovers novel biology.</title>
        <authorList>
            <person name="Wiegand S."/>
            <person name="Jogler M."/>
            <person name="Boedeker C."/>
            <person name="Pinto D."/>
            <person name="Vollmers J."/>
            <person name="Rivas-Marin E."/>
            <person name="Kohn T."/>
            <person name="Peeters S.H."/>
            <person name="Heuer A."/>
            <person name="Rast P."/>
            <person name="Oberbeckmann S."/>
            <person name="Bunk B."/>
            <person name="Jeske O."/>
            <person name="Meyerdierks A."/>
            <person name="Storesund J.E."/>
            <person name="Kallscheuer N."/>
            <person name="Luecker S."/>
            <person name="Lage O.M."/>
            <person name="Pohl T."/>
            <person name="Merkel B.J."/>
            <person name="Hornburger P."/>
            <person name="Mueller R.-W."/>
            <person name="Bruemmer F."/>
            <person name="Labrenz M."/>
            <person name="Spormann A.M."/>
            <person name="Op Den Camp H."/>
            <person name="Overmann J."/>
            <person name="Amann R."/>
            <person name="Jetten M.S.M."/>
            <person name="Mascher T."/>
            <person name="Medema M.H."/>
            <person name="Devos D.P."/>
            <person name="Kaster A.-K."/>
            <person name="Ovreas L."/>
            <person name="Rohde M."/>
            <person name="Galperin M.Y."/>
            <person name="Jogler C."/>
        </authorList>
    </citation>
    <scope>NUCLEOTIDE SEQUENCE [LARGE SCALE GENOMIC DNA]</scope>
    <source>
        <strain evidence="3 4">Pla52n</strain>
    </source>
</reference>
<keyword evidence="2" id="KW-1133">Transmembrane helix</keyword>
<evidence type="ECO:0000256" key="1">
    <source>
        <dbReference type="SAM" id="MobiDB-lite"/>
    </source>
</evidence>